<feature type="domain" description="AAA+ ATPase" evidence="4">
    <location>
        <begin position="1"/>
        <end position="165"/>
    </location>
</feature>
<evidence type="ECO:0000256" key="3">
    <source>
        <dbReference type="ARBA" id="ARBA00022840"/>
    </source>
</evidence>
<dbReference type="SUPFAM" id="SSF52540">
    <property type="entry name" value="P-loop containing nucleoside triphosphate hydrolases"/>
    <property type="match status" value="1"/>
</dbReference>
<dbReference type="Pfam" id="PF03266">
    <property type="entry name" value="NTPase_1"/>
    <property type="match status" value="1"/>
</dbReference>
<accession>A0A9D0YPE0</accession>
<proteinExistence type="predicted"/>
<dbReference type="EMBL" id="DQVE01000031">
    <property type="protein sequence ID" value="HIP98322.1"/>
    <property type="molecule type" value="Genomic_DNA"/>
</dbReference>
<name>A0A9D0YPE0_AQUAO</name>
<reference evidence="5" key="1">
    <citation type="journal article" date="2020" name="ISME J.">
        <title>Gammaproteobacteria mediating utilization of methyl-, sulfur- and petroleum organic compounds in deep ocean hydrothermal plumes.</title>
        <authorList>
            <person name="Zhou Z."/>
            <person name="Liu Y."/>
            <person name="Pan J."/>
            <person name="Cron B.R."/>
            <person name="Toner B.M."/>
            <person name="Anantharaman K."/>
            <person name="Breier J.A."/>
            <person name="Dick G.J."/>
            <person name="Li M."/>
        </authorList>
    </citation>
    <scope>NUCLEOTIDE SEQUENCE</scope>
    <source>
        <strain evidence="5">SZUA-1501</strain>
    </source>
</reference>
<dbReference type="InterPro" id="IPR003593">
    <property type="entry name" value="AAA+_ATPase"/>
</dbReference>
<protein>
    <submittedName>
        <fullName evidence="5">NTPase</fullName>
    </submittedName>
</protein>
<sequence>MGTKVLITGEPGVGKTTVIKNLVQKLGERAIGFWTEEVRDKKTNKRVGFRIVTTEGKSKRFASKTFTSKNLVGSYGVNVKYFEELALPILQKAIDQARRDRRKVIVIDEIGKMELFSRPFRELVREIFYDDALNVVATIPIRDVHKLVSQIRRLPGVVHIHLTKDNREFMPDEILKLF</sequence>
<dbReference type="Gene3D" id="3.40.50.300">
    <property type="entry name" value="P-loop containing nucleotide triphosphate hydrolases"/>
    <property type="match status" value="1"/>
</dbReference>
<organism evidence="5 6">
    <name type="scientific">Aquifex aeolicus</name>
    <dbReference type="NCBI Taxonomy" id="63363"/>
    <lineage>
        <taxon>Bacteria</taxon>
        <taxon>Pseudomonadati</taxon>
        <taxon>Aquificota</taxon>
        <taxon>Aquificia</taxon>
        <taxon>Aquificales</taxon>
        <taxon>Aquificaceae</taxon>
        <taxon>Aquifex</taxon>
    </lineage>
</organism>
<comment type="caution">
    <text evidence="5">The sequence shown here is derived from an EMBL/GenBank/DDBJ whole genome shotgun (WGS) entry which is preliminary data.</text>
</comment>
<dbReference type="NCBIfam" id="NF010248">
    <property type="entry name" value="PRK13695.1"/>
    <property type="match status" value="1"/>
</dbReference>
<dbReference type="SMART" id="SM00382">
    <property type="entry name" value="AAA"/>
    <property type="match status" value="1"/>
</dbReference>
<dbReference type="InterPro" id="IPR004948">
    <property type="entry name" value="Nuc-triphosphatase_THEP1"/>
</dbReference>
<evidence type="ECO:0000313" key="5">
    <source>
        <dbReference type="EMBL" id="HIP98322.1"/>
    </source>
</evidence>
<evidence type="ECO:0000256" key="1">
    <source>
        <dbReference type="ARBA" id="ARBA00022741"/>
    </source>
</evidence>
<keyword evidence="3" id="KW-0067">ATP-binding</keyword>
<dbReference type="GO" id="GO:0017111">
    <property type="term" value="F:ribonucleoside triphosphate phosphatase activity"/>
    <property type="evidence" value="ECO:0007669"/>
    <property type="project" value="InterPro"/>
</dbReference>
<dbReference type="GO" id="GO:0005524">
    <property type="term" value="F:ATP binding"/>
    <property type="evidence" value="ECO:0007669"/>
    <property type="project" value="UniProtKB-KW"/>
</dbReference>
<keyword evidence="2" id="KW-0378">Hydrolase</keyword>
<evidence type="ECO:0000313" key="6">
    <source>
        <dbReference type="Proteomes" id="UP000606463"/>
    </source>
</evidence>
<dbReference type="AlphaFoldDB" id="A0A9D0YPE0"/>
<dbReference type="PANTHER" id="PTHR43146:SF1">
    <property type="entry name" value="CANCER-RELATED NUCLEOSIDE-TRIPHOSPHATASE"/>
    <property type="match status" value="1"/>
</dbReference>
<dbReference type="Proteomes" id="UP000606463">
    <property type="component" value="Unassembled WGS sequence"/>
</dbReference>
<evidence type="ECO:0000259" key="4">
    <source>
        <dbReference type="SMART" id="SM00382"/>
    </source>
</evidence>
<dbReference type="InterPro" id="IPR027417">
    <property type="entry name" value="P-loop_NTPase"/>
</dbReference>
<keyword evidence="1" id="KW-0547">Nucleotide-binding</keyword>
<dbReference type="PANTHER" id="PTHR43146">
    <property type="entry name" value="CANCER-RELATED NUCLEOSIDE-TRIPHOSPHATASE"/>
    <property type="match status" value="1"/>
</dbReference>
<evidence type="ECO:0000256" key="2">
    <source>
        <dbReference type="ARBA" id="ARBA00022801"/>
    </source>
</evidence>
<gene>
    <name evidence="5" type="ORF">EYH37_03005</name>
</gene>